<sequence>MGTTVEVNFPLGRYHATPWDAGANSGYVEWPPSPWRVMRALVAVAHAGVADVDAAVALVGRLGNPSAFESAPITTGTTRHYMPDVKHRTDDRGGTDLVLDAFVSIAHRDSLPDLRIHWDAELATEEHKLLTVLVENLPYLGRSESVCEAKVSEHLAEPDASWWRVGTVGDDIETVELLAADGVPSREELEATPTMVRGKLRSVYPPGTRLLGYGRRRDVGRTSSATRARWSRRRGDVTAIRLELHGNVAIRMRDFLKPTDRLHAAIRSALDDVEDTAEVAAIIGKDGGGPRRNGHDHLHVIPIPRRVTAERFKGSDEIGSVVLWTPRGMSPEAVDRICRIGRLWTSDMVTENSFPTQRLLVAGLGAVTEIADEITAGGDGATMWRSATPYLPVRHQKRKTIEEFLQLDLDKELGYRDATAGVEVVQVDVEDDRATASDLVRFRRRRLRERREQSRRGFSVRVTLSKPVAGPLLLGQLSHFGAGLFVPLRQ</sequence>
<dbReference type="RefSeq" id="WP_006901920.1">
    <property type="nucleotide sequence ID" value="NZ_BAOQ01000039.1"/>
</dbReference>
<accession>A0ABQ0IQ42</accession>
<dbReference type="InterPro" id="IPR019089">
    <property type="entry name" value="Cas_GSU0054"/>
</dbReference>
<dbReference type="Proteomes" id="UP000035021">
    <property type="component" value="Unassembled WGS sequence"/>
</dbReference>
<dbReference type="EMBL" id="BAOQ01000039">
    <property type="protein sequence ID" value="GAC85682.1"/>
    <property type="molecule type" value="Genomic_DNA"/>
</dbReference>
<organism evidence="1 2">
    <name type="scientific">Gordonia paraffinivorans NBRC 108238</name>
    <dbReference type="NCBI Taxonomy" id="1223543"/>
    <lineage>
        <taxon>Bacteria</taxon>
        <taxon>Bacillati</taxon>
        <taxon>Actinomycetota</taxon>
        <taxon>Actinomycetes</taxon>
        <taxon>Mycobacteriales</taxon>
        <taxon>Gordoniaceae</taxon>
        <taxon>Gordonia</taxon>
    </lineage>
</organism>
<proteinExistence type="predicted"/>
<comment type="caution">
    <text evidence="1">The sequence shown here is derived from an EMBL/GenBank/DDBJ whole genome shotgun (WGS) entry which is preliminary data.</text>
</comment>
<protein>
    <submittedName>
        <fullName evidence="1">CRISPR-associated protein</fullName>
    </submittedName>
</protein>
<evidence type="ECO:0000313" key="2">
    <source>
        <dbReference type="Proteomes" id="UP000035021"/>
    </source>
</evidence>
<keyword evidence="2" id="KW-1185">Reference proteome</keyword>
<gene>
    <name evidence="1" type="ORF">GP2_039_00030</name>
</gene>
<reference evidence="1 2" key="1">
    <citation type="submission" date="2013-02" db="EMBL/GenBank/DDBJ databases">
        <title>Whole genome shotgun sequence of Gordonia paraffinivorans NBRC 108238.</title>
        <authorList>
            <person name="Isaki-Nakamura S."/>
            <person name="Hosoyama A."/>
            <person name="Tsuchikane K."/>
            <person name="Ando Y."/>
            <person name="Baba S."/>
            <person name="Ohji S."/>
            <person name="Hamada M."/>
            <person name="Tamura T."/>
            <person name="Yamazoe A."/>
            <person name="Yamazaki S."/>
            <person name="Fujita N."/>
        </authorList>
    </citation>
    <scope>NUCLEOTIDE SEQUENCE [LARGE SCALE GENOMIC DNA]</scope>
    <source>
        <strain evidence="1 2">NBRC 108238</strain>
    </source>
</reference>
<dbReference type="NCBIfam" id="TIGR02165">
    <property type="entry name" value="cas5_6_GSU0054"/>
    <property type="match status" value="1"/>
</dbReference>
<name>A0ABQ0IQ42_9ACTN</name>
<evidence type="ECO:0000313" key="1">
    <source>
        <dbReference type="EMBL" id="GAC85682.1"/>
    </source>
</evidence>